<evidence type="ECO:0000259" key="2">
    <source>
        <dbReference type="Pfam" id="PF20415"/>
    </source>
</evidence>
<reference evidence="3 4" key="1">
    <citation type="journal article" date="2024" name="J Genomics">
        <title>Draft genome sequencing and assembly of Favolaschia claudopus CIRM-BRFM 2984 isolated from oak limbs.</title>
        <authorList>
            <person name="Navarro D."/>
            <person name="Drula E."/>
            <person name="Chaduli D."/>
            <person name="Cazenave R."/>
            <person name="Ahrendt S."/>
            <person name="Wang J."/>
            <person name="Lipzen A."/>
            <person name="Daum C."/>
            <person name="Barry K."/>
            <person name="Grigoriev I.V."/>
            <person name="Favel A."/>
            <person name="Rosso M.N."/>
            <person name="Martin F."/>
        </authorList>
    </citation>
    <scope>NUCLEOTIDE SEQUENCE [LARGE SCALE GENOMIC DNA]</scope>
    <source>
        <strain evidence="3 4">CIRM-BRFM 2984</strain>
    </source>
</reference>
<evidence type="ECO:0000313" key="3">
    <source>
        <dbReference type="EMBL" id="KAK7036198.1"/>
    </source>
</evidence>
<comment type="caution">
    <text evidence="3">The sequence shown here is derived from an EMBL/GenBank/DDBJ whole genome shotgun (WGS) entry which is preliminary data.</text>
</comment>
<name>A0AAW0CB77_9AGAR</name>
<accession>A0AAW0CB77</accession>
<dbReference type="InterPro" id="IPR046522">
    <property type="entry name" value="DUF6699"/>
</dbReference>
<dbReference type="Proteomes" id="UP001362999">
    <property type="component" value="Unassembled WGS sequence"/>
</dbReference>
<evidence type="ECO:0000313" key="4">
    <source>
        <dbReference type="Proteomes" id="UP001362999"/>
    </source>
</evidence>
<dbReference type="Pfam" id="PF20415">
    <property type="entry name" value="DUF6699"/>
    <property type="match status" value="1"/>
</dbReference>
<organism evidence="3 4">
    <name type="scientific">Favolaschia claudopus</name>
    <dbReference type="NCBI Taxonomy" id="2862362"/>
    <lineage>
        <taxon>Eukaryota</taxon>
        <taxon>Fungi</taxon>
        <taxon>Dikarya</taxon>
        <taxon>Basidiomycota</taxon>
        <taxon>Agaricomycotina</taxon>
        <taxon>Agaricomycetes</taxon>
        <taxon>Agaricomycetidae</taxon>
        <taxon>Agaricales</taxon>
        <taxon>Marasmiineae</taxon>
        <taxon>Mycenaceae</taxon>
        <taxon>Favolaschia</taxon>
    </lineage>
</organism>
<sequence length="223" mass="24657">MPGKHVRFATEKTIYPAPALLQRAHTISSSNTPSPPVQYVALPAHTPHPPRRSHTTDSHSPSTRAHKLLAFADSDPILNFDLTRSPSAITTHHHHVSTSGFSDSAVSPPQASLTIVTPHLPWSISVAASSNGHYVTVADVLQALYRSLRTNVTAPEFHALKQQKLMRRVSEAYTERYMRLHGHRGYEEEKKSGVKRVDFLMGNTKFRGLSAAGPADVWRLHVV</sequence>
<proteinExistence type="predicted"/>
<dbReference type="AlphaFoldDB" id="A0AAW0CB77"/>
<evidence type="ECO:0000256" key="1">
    <source>
        <dbReference type="SAM" id="MobiDB-lite"/>
    </source>
</evidence>
<dbReference type="EMBL" id="JAWWNJ010000019">
    <property type="protein sequence ID" value="KAK7036198.1"/>
    <property type="molecule type" value="Genomic_DNA"/>
</dbReference>
<feature type="region of interest" description="Disordered" evidence="1">
    <location>
        <begin position="41"/>
        <end position="62"/>
    </location>
</feature>
<protein>
    <recommendedName>
        <fullName evidence="2">DUF6699 domain-containing protein</fullName>
    </recommendedName>
</protein>
<keyword evidence="4" id="KW-1185">Reference proteome</keyword>
<gene>
    <name evidence="3" type="ORF">R3P38DRAFT_2910969</name>
</gene>
<feature type="domain" description="DUF6699" evidence="2">
    <location>
        <begin position="78"/>
        <end position="211"/>
    </location>
</feature>